<dbReference type="EC" id="1.1.1.-" evidence="3"/>
<dbReference type="Gene3D" id="3.20.20.100">
    <property type="entry name" value="NADP-dependent oxidoreductase domain"/>
    <property type="match status" value="1"/>
</dbReference>
<dbReference type="GO" id="GO:0005829">
    <property type="term" value="C:cytosol"/>
    <property type="evidence" value="ECO:0007669"/>
    <property type="project" value="UniProtKB-ARBA"/>
</dbReference>
<dbReference type="InterPro" id="IPR036812">
    <property type="entry name" value="NAD(P)_OxRdtase_dom_sf"/>
</dbReference>
<name>A0A2W1JMR8_9CYAN</name>
<proteinExistence type="predicted"/>
<dbReference type="PANTHER" id="PTHR43364">
    <property type="entry name" value="NADH-SPECIFIC METHYLGLYOXAL REDUCTASE-RELATED"/>
    <property type="match status" value="1"/>
</dbReference>
<protein>
    <submittedName>
        <fullName evidence="3">L-glyceraldehyde 3-phosphate reductase</fullName>
        <ecNumber evidence="3">1.1.1.-</ecNumber>
    </submittedName>
</protein>
<reference evidence="3 4" key="1">
    <citation type="journal article" date="2018" name="Sci. Rep.">
        <title>A novel species of the marine cyanobacterium Acaryochloris with a unique pigment content and lifestyle.</title>
        <authorList>
            <person name="Partensky F."/>
            <person name="Six C."/>
            <person name="Ratin M."/>
            <person name="Garczarek L."/>
            <person name="Vaulot D."/>
            <person name="Probert I."/>
            <person name="Calteau A."/>
            <person name="Gourvil P."/>
            <person name="Marie D."/>
            <person name="Grebert T."/>
            <person name="Bouchier C."/>
            <person name="Le Panse S."/>
            <person name="Gachenot M."/>
            <person name="Rodriguez F."/>
            <person name="Garrido J.L."/>
        </authorList>
    </citation>
    <scope>NUCLEOTIDE SEQUENCE [LARGE SCALE GENOMIC DNA]</scope>
    <source>
        <strain evidence="3 4">RCC1774</strain>
    </source>
</reference>
<dbReference type="AlphaFoldDB" id="A0A2W1JMR8"/>
<comment type="caution">
    <text evidence="3">The sequence shown here is derived from an EMBL/GenBank/DDBJ whole genome shotgun (WGS) entry which is preliminary data.</text>
</comment>
<dbReference type="InterPro" id="IPR050523">
    <property type="entry name" value="AKR_Detox_Biosynth"/>
</dbReference>
<organism evidence="3 4">
    <name type="scientific">Acaryochloris thomasi RCC1774</name>
    <dbReference type="NCBI Taxonomy" id="1764569"/>
    <lineage>
        <taxon>Bacteria</taxon>
        <taxon>Bacillati</taxon>
        <taxon>Cyanobacteriota</taxon>
        <taxon>Cyanophyceae</taxon>
        <taxon>Acaryochloridales</taxon>
        <taxon>Acaryochloridaceae</taxon>
        <taxon>Acaryochloris</taxon>
        <taxon>Acaryochloris thomasi</taxon>
    </lineage>
</organism>
<dbReference type="Pfam" id="PF00248">
    <property type="entry name" value="Aldo_ket_red"/>
    <property type="match status" value="1"/>
</dbReference>
<dbReference type="RefSeq" id="WP_110984728.1">
    <property type="nucleotide sequence ID" value="NZ_CAWNWM010000002.1"/>
</dbReference>
<dbReference type="EMBL" id="PQWO01000002">
    <property type="protein sequence ID" value="PZD74623.1"/>
    <property type="molecule type" value="Genomic_DNA"/>
</dbReference>
<dbReference type="SUPFAM" id="SSF51430">
    <property type="entry name" value="NAD(P)-linked oxidoreductase"/>
    <property type="match status" value="1"/>
</dbReference>
<dbReference type="CDD" id="cd19080">
    <property type="entry name" value="AKR_AKR9A_9B"/>
    <property type="match status" value="1"/>
</dbReference>
<feature type="domain" description="NADP-dependent oxidoreductase" evidence="2">
    <location>
        <begin position="15"/>
        <end position="307"/>
    </location>
</feature>
<dbReference type="InterPro" id="IPR023210">
    <property type="entry name" value="NADP_OxRdtase_dom"/>
</dbReference>
<dbReference type="Proteomes" id="UP000248857">
    <property type="component" value="Unassembled WGS sequence"/>
</dbReference>
<evidence type="ECO:0000256" key="1">
    <source>
        <dbReference type="ARBA" id="ARBA00023002"/>
    </source>
</evidence>
<dbReference type="PANTHER" id="PTHR43364:SF4">
    <property type="entry name" value="NAD(P)-LINKED OXIDOREDUCTASE SUPERFAMILY PROTEIN"/>
    <property type="match status" value="1"/>
</dbReference>
<gene>
    <name evidence="3" type="primary">gpr_1</name>
    <name evidence="3" type="ORF">C1752_00749</name>
</gene>
<keyword evidence="4" id="KW-1185">Reference proteome</keyword>
<dbReference type="GO" id="GO:0016491">
    <property type="term" value="F:oxidoreductase activity"/>
    <property type="evidence" value="ECO:0007669"/>
    <property type="project" value="UniProtKB-KW"/>
</dbReference>
<dbReference type="OrthoDB" id="9809990at2"/>
<evidence type="ECO:0000259" key="2">
    <source>
        <dbReference type="Pfam" id="PF00248"/>
    </source>
</evidence>
<accession>A0A2W1JMR8</accession>
<keyword evidence="1 3" id="KW-0560">Oxidoreductase</keyword>
<evidence type="ECO:0000313" key="3">
    <source>
        <dbReference type="EMBL" id="PZD74623.1"/>
    </source>
</evidence>
<evidence type="ECO:0000313" key="4">
    <source>
        <dbReference type="Proteomes" id="UP000248857"/>
    </source>
</evidence>
<sequence>MQYQLLGNSGLRVSELCLGTMTFGQGRGADFETCQQMFEIFAEAGGNFIDTANLYTNGTSEQYVGQLVAKERDHWVVATKYTFNTAGDINTGGNHRKNMVQAVEASLKRLQLDYLDILWLHAWDFTTPVAEVMRAFDDLVSAGKVLYIGVSDTPAWVIAQANTLASLRGWTSFIGLQIEYSLRQRTPDRELLPMAAAMHLGITAWSPLGGGVLTGKYNQETPTTGRLSDPDALVKIEQRDLDIAALVLQIAAEIDRSPAQVALNWIRQQPSGIIPILGARNPEQLLDNLGCLAFTLAPKHIQQLNQVSQVSLGFPHDLLRSSRVQDLAFGGTLKSLKKSGTSARESST</sequence>
<dbReference type="FunFam" id="3.20.20.100:FF:000004">
    <property type="entry name" value="Oxidoreductase, aldo/keto reductase"/>
    <property type="match status" value="1"/>
</dbReference>